<proteinExistence type="predicted"/>
<sequence>MPRLPSNFEAMADPEDLIAREMVRLTCLTLMSNLKEHFAFPPSEQVSLHARLAEFVSHNVKTLGKKYFELKIWALVTIALLLYRDGGELYIQEMKREMTAMDKPAPYELTEIARDIVWIDILMSPFSEDLAADMTLDVGLQRTS</sequence>
<reference evidence="1" key="2">
    <citation type="journal article" date="2023" name="IMA Fungus">
        <title>Comparative genomic study of the Penicillium genus elucidates a diverse pangenome and 15 lateral gene transfer events.</title>
        <authorList>
            <person name="Petersen C."/>
            <person name="Sorensen T."/>
            <person name="Nielsen M.R."/>
            <person name="Sondergaard T.E."/>
            <person name="Sorensen J.L."/>
            <person name="Fitzpatrick D.A."/>
            <person name="Frisvad J.C."/>
            <person name="Nielsen K.L."/>
        </authorList>
    </citation>
    <scope>NUCLEOTIDE SEQUENCE</scope>
    <source>
        <strain evidence="1">IBT 21472</strain>
    </source>
</reference>
<evidence type="ECO:0000313" key="2">
    <source>
        <dbReference type="Proteomes" id="UP001147746"/>
    </source>
</evidence>
<dbReference type="EMBL" id="JAPZBO010000010">
    <property type="protein sequence ID" value="KAJ5299286.1"/>
    <property type="molecule type" value="Genomic_DNA"/>
</dbReference>
<accession>A0A9W9TZ04</accession>
<organism evidence="1 2">
    <name type="scientific">Penicillium atrosanguineum</name>
    <dbReference type="NCBI Taxonomy" id="1132637"/>
    <lineage>
        <taxon>Eukaryota</taxon>
        <taxon>Fungi</taxon>
        <taxon>Dikarya</taxon>
        <taxon>Ascomycota</taxon>
        <taxon>Pezizomycotina</taxon>
        <taxon>Eurotiomycetes</taxon>
        <taxon>Eurotiomycetidae</taxon>
        <taxon>Eurotiales</taxon>
        <taxon>Aspergillaceae</taxon>
        <taxon>Penicillium</taxon>
    </lineage>
</organism>
<gene>
    <name evidence="1" type="ORF">N7476_010843</name>
</gene>
<comment type="caution">
    <text evidence="1">The sequence shown here is derived from an EMBL/GenBank/DDBJ whole genome shotgun (WGS) entry which is preliminary data.</text>
</comment>
<evidence type="ECO:0000313" key="1">
    <source>
        <dbReference type="EMBL" id="KAJ5299286.1"/>
    </source>
</evidence>
<dbReference type="OrthoDB" id="3469225at2759"/>
<dbReference type="Proteomes" id="UP001147746">
    <property type="component" value="Unassembled WGS sequence"/>
</dbReference>
<keyword evidence="2" id="KW-1185">Reference proteome</keyword>
<name>A0A9W9TZ04_9EURO</name>
<dbReference type="AlphaFoldDB" id="A0A9W9TZ04"/>
<reference evidence="1" key="1">
    <citation type="submission" date="2022-12" db="EMBL/GenBank/DDBJ databases">
        <authorList>
            <person name="Petersen C."/>
        </authorList>
    </citation>
    <scope>NUCLEOTIDE SEQUENCE</scope>
    <source>
        <strain evidence="1">IBT 21472</strain>
    </source>
</reference>
<protein>
    <submittedName>
        <fullName evidence="1">Uncharacterized protein</fullName>
    </submittedName>
</protein>